<dbReference type="GO" id="GO:0016829">
    <property type="term" value="F:lyase activity"/>
    <property type="evidence" value="ECO:0007669"/>
    <property type="project" value="UniProtKB-KW"/>
</dbReference>
<proteinExistence type="predicted"/>
<dbReference type="GeneID" id="28856249"/>
<name>A0A179FCP9_METCM</name>
<accession>A0A179FCP9</accession>
<dbReference type="AlphaFoldDB" id="A0A179FCP9"/>
<dbReference type="InterPro" id="IPR012334">
    <property type="entry name" value="Pectin_lyas_fold"/>
</dbReference>
<dbReference type="OrthoDB" id="1046782at2759"/>
<dbReference type="KEGG" id="pchm:VFPPC_14487"/>
<keyword evidence="3" id="KW-1185">Reference proteome</keyword>
<dbReference type="InterPro" id="IPR011050">
    <property type="entry name" value="Pectin_lyase_fold/virulence"/>
</dbReference>
<gene>
    <name evidence="2" type="ORF">VFPPC_14487</name>
</gene>
<feature type="domain" description="Rhamnogalacturonase A/B/Epimerase-like pectate lyase" evidence="1">
    <location>
        <begin position="10"/>
        <end position="55"/>
    </location>
</feature>
<dbReference type="SUPFAM" id="SSF51126">
    <property type="entry name" value="Pectin lyase-like"/>
    <property type="match status" value="1"/>
</dbReference>
<evidence type="ECO:0000259" key="1">
    <source>
        <dbReference type="Pfam" id="PF12708"/>
    </source>
</evidence>
<keyword evidence="2" id="KW-0456">Lyase</keyword>
<reference evidence="2 3" key="1">
    <citation type="journal article" date="2016" name="PLoS Pathog.">
        <title>Biosynthesis of antibiotic leucinostatins in bio-control fungus Purpureocillium lilacinum and their inhibition on phytophthora revealed by genome mining.</title>
        <authorList>
            <person name="Wang G."/>
            <person name="Liu Z."/>
            <person name="Lin R."/>
            <person name="Li E."/>
            <person name="Mao Z."/>
            <person name="Ling J."/>
            <person name="Yang Y."/>
            <person name="Yin W.B."/>
            <person name="Xie B."/>
        </authorList>
    </citation>
    <scope>NUCLEOTIDE SEQUENCE [LARGE SCALE GENOMIC DNA]</scope>
    <source>
        <strain evidence="2">170</strain>
    </source>
</reference>
<dbReference type="Proteomes" id="UP000078397">
    <property type="component" value="Unassembled WGS sequence"/>
</dbReference>
<comment type="caution">
    <text evidence="2">The sequence shown here is derived from an EMBL/GenBank/DDBJ whole genome shotgun (WGS) entry which is preliminary data.</text>
</comment>
<dbReference type="Gene3D" id="2.160.20.10">
    <property type="entry name" value="Single-stranded right-handed beta-helix, Pectin lyase-like"/>
    <property type="match status" value="1"/>
</dbReference>
<dbReference type="InterPro" id="IPR024535">
    <property type="entry name" value="RHGA/B-epi-like_pectate_lyase"/>
</dbReference>
<evidence type="ECO:0000313" key="2">
    <source>
        <dbReference type="EMBL" id="OAQ62879.1"/>
    </source>
</evidence>
<evidence type="ECO:0000313" key="3">
    <source>
        <dbReference type="Proteomes" id="UP000078397"/>
    </source>
</evidence>
<organism evidence="2 3">
    <name type="scientific">Pochonia chlamydosporia 170</name>
    <dbReference type="NCBI Taxonomy" id="1380566"/>
    <lineage>
        <taxon>Eukaryota</taxon>
        <taxon>Fungi</taxon>
        <taxon>Dikarya</taxon>
        <taxon>Ascomycota</taxon>
        <taxon>Pezizomycotina</taxon>
        <taxon>Sordariomycetes</taxon>
        <taxon>Hypocreomycetidae</taxon>
        <taxon>Hypocreales</taxon>
        <taxon>Clavicipitaceae</taxon>
        <taxon>Pochonia</taxon>
    </lineage>
</organism>
<dbReference type="Pfam" id="PF12708">
    <property type="entry name" value="Pect-lyase_RHGA_epim"/>
    <property type="match status" value="1"/>
</dbReference>
<dbReference type="EMBL" id="LSBJ02000006">
    <property type="protein sequence ID" value="OAQ62879.1"/>
    <property type="molecule type" value="Genomic_DNA"/>
</dbReference>
<dbReference type="RefSeq" id="XP_018140459.1">
    <property type="nucleotide sequence ID" value="XM_018292255.1"/>
</dbReference>
<sequence>MSSEDLEGYFDVKKFGATGNGIDNDSIAIQKAIDAAQAKGGVVWFPPGTYLIGPGPRSDRGIFITAPVILAGTGAGTPFGIPPQTDHISTAGSKLFVTNTDIIPIWITGQGTVVRDLAIYHQQDDPQPGKKWKPLPYPQAIYAYGADIRLENIFLRNPTTGIACTNTGRLSVNRLFGQPLETGIRLDNLQDTTRIDNVHFWRYWSSDPAVSEYMFEQAVGIKSYRNDNPMFSNIFTIGYNIGFLFSKGDNPLAGDSLQITSKFKILNADNDGGYIGIKVDGPNTTGQIVNYSFQGYKESETGIHIQAPGSVIQATNVRLTLTGANAVRVSGQLAHLLIDNIWVEAWDQSGKGFPGIEAVDDGAVVSVGFNRYFYPLQSSRRVGGQGTVALAGPILPGINS</sequence>
<protein>
    <submittedName>
        <fullName evidence="2">Pectate lyase superfamily protein domain-containing protein</fullName>
    </submittedName>
</protein>